<accession>A0A5B8A0M7</accession>
<gene>
    <name evidence="1" type="ORF">FHG12_08920</name>
</gene>
<dbReference type="OrthoDB" id="884362at2"/>
<dbReference type="AlphaFoldDB" id="A0A5B8A0M7"/>
<evidence type="ECO:0000313" key="2">
    <source>
        <dbReference type="Proteomes" id="UP000305398"/>
    </source>
</evidence>
<protein>
    <recommendedName>
        <fullName evidence="3">STAS/SEC14 domain-containing protein</fullName>
    </recommendedName>
</protein>
<keyword evidence="2" id="KW-1185">Reference proteome</keyword>
<evidence type="ECO:0008006" key="3">
    <source>
        <dbReference type="Google" id="ProtNLM"/>
    </source>
</evidence>
<dbReference type="RefSeq" id="WP_139515403.1">
    <property type="nucleotide sequence ID" value="NZ_CP040896.1"/>
</dbReference>
<dbReference type="EMBL" id="CP040896">
    <property type="protein sequence ID" value="QDA60225.1"/>
    <property type="molecule type" value="Genomic_DNA"/>
</dbReference>
<dbReference type="KEGG" id="hyj:FHG12_08920"/>
<name>A0A5B8A0M7_9BACT</name>
<proteinExistence type="predicted"/>
<organism evidence="1 2">
    <name type="scientific">Hymenobacter jejuensis</name>
    <dbReference type="NCBI Taxonomy" id="2502781"/>
    <lineage>
        <taxon>Bacteria</taxon>
        <taxon>Pseudomonadati</taxon>
        <taxon>Bacteroidota</taxon>
        <taxon>Cytophagia</taxon>
        <taxon>Cytophagales</taxon>
        <taxon>Hymenobacteraceae</taxon>
        <taxon>Hymenobacter</taxon>
    </lineage>
</organism>
<evidence type="ECO:0000313" key="1">
    <source>
        <dbReference type="EMBL" id="QDA60225.1"/>
    </source>
</evidence>
<sequence>MNKSLPGFLQITYRDDLDVMVVRWLRQAEVPELRQGYLAILEAATAVGCRYWLLDARRRRNTDQVAQRWMLEEFLPASTAQLHGRLYICYLLAPVSLRDAEADGAFPPAIFFADKPYMGERFIDEGEAIGWLRQCQQQELLVK</sequence>
<dbReference type="Proteomes" id="UP000305398">
    <property type="component" value="Chromosome"/>
</dbReference>
<reference evidence="1 2" key="1">
    <citation type="submission" date="2019-06" db="EMBL/GenBank/DDBJ databases">
        <authorList>
            <person name="Srinivasan S."/>
        </authorList>
    </citation>
    <scope>NUCLEOTIDE SEQUENCE [LARGE SCALE GENOMIC DNA]</scope>
    <source>
        <strain evidence="1 2">17J68-5</strain>
    </source>
</reference>